<keyword evidence="2" id="KW-1185">Reference proteome</keyword>
<evidence type="ECO:0000313" key="1">
    <source>
        <dbReference type="EMBL" id="SNR48727.1"/>
    </source>
</evidence>
<protein>
    <submittedName>
        <fullName evidence="1">Uncharacterized protein</fullName>
    </submittedName>
</protein>
<proteinExistence type="predicted"/>
<dbReference type="AlphaFoldDB" id="A0A238WQI3"/>
<dbReference type="RefSeq" id="WP_089370608.1">
    <property type="nucleotide sequence ID" value="NZ_BMEP01000003.1"/>
</dbReference>
<dbReference type="OrthoDB" id="9967555at2"/>
<reference evidence="1 2" key="1">
    <citation type="submission" date="2017-06" db="EMBL/GenBank/DDBJ databases">
        <authorList>
            <person name="Kim H.J."/>
            <person name="Triplett B.A."/>
        </authorList>
    </citation>
    <scope>NUCLEOTIDE SEQUENCE [LARGE SCALE GENOMIC DNA]</scope>
    <source>
        <strain evidence="1 2">DSM 25597</strain>
    </source>
</reference>
<dbReference type="EMBL" id="FZNY01000001">
    <property type="protein sequence ID" value="SNR48727.1"/>
    <property type="molecule type" value="Genomic_DNA"/>
</dbReference>
<name>A0A238WQI3_9FLAO</name>
<gene>
    <name evidence="1" type="ORF">SAMN06265376_1011325</name>
</gene>
<organism evidence="1 2">
    <name type="scientific">Dokdonia pacifica</name>
    <dbReference type="NCBI Taxonomy" id="1627892"/>
    <lineage>
        <taxon>Bacteria</taxon>
        <taxon>Pseudomonadati</taxon>
        <taxon>Bacteroidota</taxon>
        <taxon>Flavobacteriia</taxon>
        <taxon>Flavobacteriales</taxon>
        <taxon>Flavobacteriaceae</taxon>
        <taxon>Dokdonia</taxon>
    </lineage>
</organism>
<dbReference type="Proteomes" id="UP000198379">
    <property type="component" value="Unassembled WGS sequence"/>
</dbReference>
<evidence type="ECO:0000313" key="2">
    <source>
        <dbReference type="Proteomes" id="UP000198379"/>
    </source>
</evidence>
<accession>A0A238WQI3</accession>
<sequence>MKTSYHTYNKEKGFYIKESYFELVSFFIVKSFINEELEDKPIWYLNIYEDFLDITNGHVQGYAYFNFEGDLEFIEEREQEIIVILEKAIDIITLEGDKIPYNKLNKWEEDKKDWPDTKIEWISDVYTEDLINVINILIKMLKHEWKENIDVDWKAR</sequence>